<organism evidence="2 3">
    <name type="scientific">Spinacia oleracea</name>
    <name type="common">Spinach</name>
    <dbReference type="NCBI Taxonomy" id="3562"/>
    <lineage>
        <taxon>Eukaryota</taxon>
        <taxon>Viridiplantae</taxon>
        <taxon>Streptophyta</taxon>
        <taxon>Embryophyta</taxon>
        <taxon>Tracheophyta</taxon>
        <taxon>Spermatophyta</taxon>
        <taxon>Magnoliopsida</taxon>
        <taxon>eudicotyledons</taxon>
        <taxon>Gunneridae</taxon>
        <taxon>Pentapetalae</taxon>
        <taxon>Caryophyllales</taxon>
        <taxon>Chenopodiaceae</taxon>
        <taxon>Chenopodioideae</taxon>
        <taxon>Anserineae</taxon>
        <taxon>Spinacia</taxon>
    </lineage>
</organism>
<dbReference type="InterPro" id="IPR051304">
    <property type="entry name" value="SCF_F-box_domain"/>
</dbReference>
<accession>A0ABM3QLZ3</accession>
<gene>
    <name evidence="3" type="primary">LOC130460818</name>
</gene>
<dbReference type="PANTHER" id="PTHR47123:SF6">
    <property type="entry name" value="F-BOX PROTEIN SKIP23-LIKE ISOFORM X1"/>
    <property type="match status" value="1"/>
</dbReference>
<feature type="domain" description="KIB1-4 beta-propeller" evidence="1">
    <location>
        <begin position="98"/>
        <end position="279"/>
    </location>
</feature>
<dbReference type="Proteomes" id="UP000813463">
    <property type="component" value="Chromosome 5"/>
</dbReference>
<reference evidence="2" key="1">
    <citation type="journal article" date="2021" name="Nat. Commun.">
        <title>Genomic analyses provide insights into spinach domestication and the genetic basis of agronomic traits.</title>
        <authorList>
            <person name="Cai X."/>
            <person name="Sun X."/>
            <person name="Xu C."/>
            <person name="Sun H."/>
            <person name="Wang X."/>
            <person name="Ge C."/>
            <person name="Zhang Z."/>
            <person name="Wang Q."/>
            <person name="Fei Z."/>
            <person name="Jiao C."/>
            <person name="Wang Q."/>
        </authorList>
    </citation>
    <scope>NUCLEOTIDE SEQUENCE [LARGE SCALE GENOMIC DNA]</scope>
    <source>
        <strain evidence="2">cv. Varoflay</strain>
    </source>
</reference>
<evidence type="ECO:0000313" key="3">
    <source>
        <dbReference type="RefSeq" id="XP_056684391.1"/>
    </source>
</evidence>
<dbReference type="GeneID" id="130460818"/>
<reference evidence="3" key="2">
    <citation type="submission" date="2025-08" db="UniProtKB">
        <authorList>
            <consortium name="RefSeq"/>
        </authorList>
    </citation>
    <scope>IDENTIFICATION</scope>
    <source>
        <tissue evidence="3">Leaf</tissue>
    </source>
</reference>
<dbReference type="Pfam" id="PF03478">
    <property type="entry name" value="Beta-prop_KIB1-4"/>
    <property type="match status" value="1"/>
</dbReference>
<evidence type="ECO:0000259" key="1">
    <source>
        <dbReference type="Pfam" id="PF03478"/>
    </source>
</evidence>
<dbReference type="PANTHER" id="PTHR47123">
    <property type="entry name" value="F-BOX PROTEIN SKIP23"/>
    <property type="match status" value="1"/>
</dbReference>
<protein>
    <recommendedName>
        <fullName evidence="1">KIB1-4 beta-propeller domain-containing protein</fullName>
    </recommendedName>
</protein>
<keyword evidence="2" id="KW-1185">Reference proteome</keyword>
<sequence>MEACRRADWSGLCTEILSLIAGNLETQLDAHNFRSVFKNWSYSISSQIPKTLPIISSGYPSFQITANAVCLLRSRKFPESKPFLITVEEFEKGFKLVCLSNPSSIDNSFKFFRRKSGIVYITELTRHQMLSLDSNREFDDIVEFQNRVFILHGKGILYAFSYDSKLKYECVVSNPHVYHRSSQKRLVVDDRSNVLYLIVKGNDIYNCGRIHLEVCKLNEEGGNWVKVRTIGKDRVLFVGADWCFFASTADFPGCRGNCVVFHESSFSPYKEKEYEIRVFHLEDGDGGLISGYPEYTGVLWSPPPSWILQRDLQKEIR</sequence>
<dbReference type="InterPro" id="IPR005174">
    <property type="entry name" value="KIB1-4_b-propeller"/>
</dbReference>
<name>A0ABM3QLZ3_SPIOL</name>
<dbReference type="RefSeq" id="XP_056684391.1">
    <property type="nucleotide sequence ID" value="XM_056828413.1"/>
</dbReference>
<proteinExistence type="predicted"/>
<evidence type="ECO:0000313" key="2">
    <source>
        <dbReference type="Proteomes" id="UP000813463"/>
    </source>
</evidence>